<comment type="caution">
    <text evidence="1">The sequence shown here is derived from an EMBL/GenBank/DDBJ whole genome shotgun (WGS) entry which is preliminary data.</text>
</comment>
<proteinExistence type="predicted"/>
<reference evidence="2" key="1">
    <citation type="journal article" date="2014" name="Sci. Data">
        <title>Genomes of diverse isolates of the marine cyanobacterium Prochlorococcus.</title>
        <authorList>
            <person name="Biller S."/>
            <person name="Berube P."/>
            <person name="Thompson J."/>
            <person name="Kelly L."/>
            <person name="Roggensack S."/>
            <person name="Awad L."/>
            <person name="Roache-Johnson K."/>
            <person name="Ding H."/>
            <person name="Giovannoni S.J."/>
            <person name="Moore L.R."/>
            <person name="Chisholm S.W."/>
        </authorList>
    </citation>
    <scope>NUCLEOTIDE SEQUENCE [LARGE SCALE GENOMIC DNA]</scope>
    <source>
        <strain evidence="2">PAC1</strain>
    </source>
</reference>
<name>A0A0A2BZS7_PROMR</name>
<dbReference type="EMBL" id="JNAX01000015">
    <property type="protein sequence ID" value="KGG19576.1"/>
    <property type="molecule type" value="Genomic_DNA"/>
</dbReference>
<evidence type="ECO:0000313" key="2">
    <source>
        <dbReference type="Proteomes" id="UP000030392"/>
    </source>
</evidence>
<dbReference type="Proteomes" id="UP000030392">
    <property type="component" value="Unassembled WGS sequence"/>
</dbReference>
<accession>A0A0A2BZS7</accession>
<sequence length="399" mass="45729">MSKNKQFFDSNFDPLDQISLLKEKCNNISPHLYKVNSFYLEEIRNYLPQTIKTSLFSLITDRAGDNFGLSTVSSRRKFQLKIDKLVSDNISLITIEHLNELAKKIDEENIRHLNNAKDEISNASNIKNDSEKSKSFKGSNSINISAIPPLEQLSITDGWNCELEAPYTIDDKEPYLKSKISENDDPIKNINNEHDSLKDDVKNTDNFKLRSKDIEILQSIFELTDESNLSDFDSKTADLYNDPNHSEDSKNNRFLPQSPIGLYEWMISIDTALVRRLRDLSHSINTELLKSGLVNTLVPINILDAALSGQLISSKSISNILTFRLPTNNPLDTGGLDIDCLLITPADMEFDNPRLRKNRTNMKHYQNVLLGMIKQQRYWQGRSIAEEVNKKWWKDTTKI</sequence>
<gene>
    <name evidence="1" type="ORF">EV03_1961</name>
</gene>
<protein>
    <submittedName>
        <fullName evidence="1">Putative Adenylate cyclase</fullName>
    </submittedName>
</protein>
<organism evidence="1 2">
    <name type="scientific">Prochlorococcus marinus str. PAC1</name>
    <dbReference type="NCBI Taxonomy" id="59924"/>
    <lineage>
        <taxon>Bacteria</taxon>
        <taxon>Bacillati</taxon>
        <taxon>Cyanobacteriota</taxon>
        <taxon>Cyanophyceae</taxon>
        <taxon>Synechococcales</taxon>
        <taxon>Prochlorococcaceae</taxon>
        <taxon>Prochlorococcus</taxon>
    </lineage>
</organism>
<evidence type="ECO:0000313" key="1">
    <source>
        <dbReference type="EMBL" id="KGG19576.1"/>
    </source>
</evidence>
<dbReference type="AlphaFoldDB" id="A0A0A2BZS7"/>
<dbReference type="RefSeq" id="WP_036907211.1">
    <property type="nucleotide sequence ID" value="NZ_CP138967.1"/>
</dbReference>